<organism evidence="1 2">
    <name type="scientific">Drosophila guanche</name>
    <name type="common">Fruit fly</name>
    <dbReference type="NCBI Taxonomy" id="7266"/>
    <lineage>
        <taxon>Eukaryota</taxon>
        <taxon>Metazoa</taxon>
        <taxon>Ecdysozoa</taxon>
        <taxon>Arthropoda</taxon>
        <taxon>Hexapoda</taxon>
        <taxon>Insecta</taxon>
        <taxon>Pterygota</taxon>
        <taxon>Neoptera</taxon>
        <taxon>Endopterygota</taxon>
        <taxon>Diptera</taxon>
        <taxon>Brachycera</taxon>
        <taxon>Muscomorpha</taxon>
        <taxon>Ephydroidea</taxon>
        <taxon>Drosophilidae</taxon>
        <taxon>Drosophila</taxon>
        <taxon>Sophophora</taxon>
    </lineage>
</organism>
<name>A0A3B0K9L6_DROGU</name>
<evidence type="ECO:0000313" key="1">
    <source>
        <dbReference type="EMBL" id="SPP90053.1"/>
    </source>
</evidence>
<reference evidence="2" key="1">
    <citation type="submission" date="2018-01" db="EMBL/GenBank/DDBJ databases">
        <authorList>
            <person name="Alioto T."/>
            <person name="Alioto T."/>
        </authorList>
    </citation>
    <scope>NUCLEOTIDE SEQUENCE [LARGE SCALE GENOMIC DNA]</scope>
</reference>
<accession>A0A3B0K9L6</accession>
<proteinExistence type="predicted"/>
<dbReference type="EMBL" id="OUUW01000056">
    <property type="protein sequence ID" value="SPP90053.1"/>
    <property type="molecule type" value="Genomic_DNA"/>
</dbReference>
<feature type="non-terminal residue" evidence="1">
    <location>
        <position position="107"/>
    </location>
</feature>
<dbReference type="AlphaFoldDB" id="A0A3B0K9L6"/>
<dbReference type="Proteomes" id="UP000268350">
    <property type="component" value="Unassembled WGS sequence"/>
</dbReference>
<sequence>KRHRTRKCTAPFCTICNKPHHILLHREVTNGNATRALGNGQASLQSSLLTNRGTSFLATAIVLVKGADSRFYKCRCVLDSGSQINFVTARFASQLNLPVSEVQYSLN</sequence>
<feature type="non-terminal residue" evidence="1">
    <location>
        <position position="1"/>
    </location>
</feature>
<evidence type="ECO:0000313" key="2">
    <source>
        <dbReference type="Proteomes" id="UP000268350"/>
    </source>
</evidence>
<protein>
    <submittedName>
        <fullName evidence="1">Uncharacterized protein</fullName>
    </submittedName>
</protein>
<keyword evidence="2" id="KW-1185">Reference proteome</keyword>
<gene>
    <name evidence="1" type="ORF">DGUA_6G021016</name>
</gene>